<evidence type="ECO:0000313" key="2">
    <source>
        <dbReference type="Proteomes" id="UP000236664"/>
    </source>
</evidence>
<sequence>MDVNIIKKHTLNSAKKRATLLRGPLCPQLLPVLRGLPSSQNGNDLEIEDEVTKLPDISYRVAWQLGRLLAVVDNVFTKSLLWFRGKIHSEAVRRTKEAADITFTGIKEYSEKLPEAVRGIAYAHDNPAVTTDANAFYRGYDGARTPRYANTVQPVDSMMSKVCSSFQYIDHIREVASLLTAATPIGEKNSPNIFNRANDPSSHEWAKVLEWILDVLFTGEIPLHYLVLDLESIPTVYPNILYNQTWLECVIDGALSLANHLEPEYANIKKELKRTVNDYLVTLLSSGAGAPLPYS</sequence>
<dbReference type="STRING" id="42673.A0A2K0UTU9"/>
<dbReference type="Proteomes" id="UP000236664">
    <property type="component" value="Unassembled WGS sequence"/>
</dbReference>
<protein>
    <submittedName>
        <fullName evidence="1">Uncharacterized protein</fullName>
    </submittedName>
</protein>
<keyword evidence="2" id="KW-1185">Reference proteome</keyword>
<dbReference type="OrthoDB" id="3029913at2759"/>
<accession>A0A2K0UTU9</accession>
<name>A0A2K0UTU9_GIBNY</name>
<evidence type="ECO:0000313" key="1">
    <source>
        <dbReference type="EMBL" id="PNP61189.1"/>
    </source>
</evidence>
<reference evidence="1 2" key="1">
    <citation type="submission" date="2017-06" db="EMBL/GenBank/DDBJ databases">
        <title>Genome of Fusarium nygamai isolate CS10214.</title>
        <authorList>
            <person name="Gardiner D.M."/>
            <person name="Obanor F."/>
            <person name="Kazan K."/>
        </authorList>
    </citation>
    <scope>NUCLEOTIDE SEQUENCE [LARGE SCALE GENOMIC DNA]</scope>
    <source>
        <strain evidence="1 2">CS10214</strain>
    </source>
</reference>
<dbReference type="EMBL" id="MTQA01000312">
    <property type="protein sequence ID" value="PNP61189.1"/>
    <property type="molecule type" value="Genomic_DNA"/>
</dbReference>
<dbReference type="AlphaFoldDB" id="A0A2K0UTU9"/>
<comment type="caution">
    <text evidence="1">The sequence shown here is derived from an EMBL/GenBank/DDBJ whole genome shotgun (WGS) entry which is preliminary data.</text>
</comment>
<organism evidence="1 2">
    <name type="scientific">Gibberella nygamai</name>
    <name type="common">Bean root rot disease fungus</name>
    <name type="synonym">Fusarium nygamai</name>
    <dbReference type="NCBI Taxonomy" id="42673"/>
    <lineage>
        <taxon>Eukaryota</taxon>
        <taxon>Fungi</taxon>
        <taxon>Dikarya</taxon>
        <taxon>Ascomycota</taxon>
        <taxon>Pezizomycotina</taxon>
        <taxon>Sordariomycetes</taxon>
        <taxon>Hypocreomycetidae</taxon>
        <taxon>Hypocreales</taxon>
        <taxon>Nectriaceae</taxon>
        <taxon>Fusarium</taxon>
        <taxon>Fusarium fujikuroi species complex</taxon>
    </lineage>
</organism>
<proteinExistence type="predicted"/>
<gene>
    <name evidence="1" type="ORF">FNYG_14106</name>
</gene>